<accession>A0ABW8BC94</accession>
<keyword evidence="2" id="KW-1185">Reference proteome</keyword>
<organism evidence="1 2">
    <name type="scientific">Streptomyces salinarius</name>
    <dbReference type="NCBI Taxonomy" id="2762598"/>
    <lineage>
        <taxon>Bacteria</taxon>
        <taxon>Bacillati</taxon>
        <taxon>Actinomycetota</taxon>
        <taxon>Actinomycetes</taxon>
        <taxon>Kitasatosporales</taxon>
        <taxon>Streptomycetaceae</taxon>
        <taxon>Streptomyces</taxon>
    </lineage>
</organism>
<dbReference type="PANTHER" id="PTHR37694:SF1">
    <property type="entry name" value="SLR8022 PROTEIN"/>
    <property type="match status" value="1"/>
</dbReference>
<dbReference type="InterPro" id="IPR011051">
    <property type="entry name" value="RmlC_Cupin_sf"/>
</dbReference>
<dbReference type="Proteomes" id="UP001614264">
    <property type="component" value="Unassembled WGS sequence"/>
</dbReference>
<comment type="caution">
    <text evidence="1">The sequence shown here is derived from an EMBL/GenBank/DDBJ whole genome shotgun (WGS) entry which is preliminary data.</text>
</comment>
<dbReference type="CDD" id="cd02230">
    <property type="entry name" value="cupin_HP0902-like"/>
    <property type="match status" value="1"/>
</dbReference>
<evidence type="ECO:0000313" key="2">
    <source>
        <dbReference type="Proteomes" id="UP001614264"/>
    </source>
</evidence>
<reference evidence="1 2" key="1">
    <citation type="submission" date="2024-07" db="EMBL/GenBank/DDBJ databases">
        <title>Whole genome sequencing of Prodigiosin pigment-producing Streptomyces salinarius isolated from rhizosphere soil of Arachis hypogaea.</title>
        <authorList>
            <person name="Vidhya A."/>
            <person name="Ramya S."/>
        </authorList>
    </citation>
    <scope>NUCLEOTIDE SEQUENCE [LARGE SCALE GENOMIC DNA]</scope>
    <source>
        <strain evidence="1 2">VRMG2420</strain>
    </source>
</reference>
<proteinExistence type="predicted"/>
<name>A0ABW8BC94_9ACTN</name>
<dbReference type="PANTHER" id="PTHR37694">
    <property type="entry name" value="SLR8022 PROTEIN"/>
    <property type="match status" value="1"/>
</dbReference>
<dbReference type="RefSeq" id="WP_102929055.1">
    <property type="nucleotide sequence ID" value="NZ_JBITPR010000043.1"/>
</dbReference>
<sequence>MRKLSLDALAREHLEQAAASSSGRSATTVHGGHELVLRQTLLALTAGTTLAEHENPGEATVQVLRGRVRLASGDDSWEGRTGDLILIPPARHSLDALEDSAILLTVAKR</sequence>
<dbReference type="InterPro" id="IPR014710">
    <property type="entry name" value="RmlC-like_jellyroll"/>
</dbReference>
<protein>
    <submittedName>
        <fullName evidence="1">Cupin domain-containing protein</fullName>
    </submittedName>
</protein>
<gene>
    <name evidence="1" type="ORF">AB4829_18695</name>
</gene>
<dbReference type="EMBL" id="JBITPR010000043">
    <property type="protein sequence ID" value="MFI7872614.1"/>
    <property type="molecule type" value="Genomic_DNA"/>
</dbReference>
<dbReference type="SUPFAM" id="SSF51182">
    <property type="entry name" value="RmlC-like cupins"/>
    <property type="match status" value="1"/>
</dbReference>
<dbReference type="Gene3D" id="2.60.120.10">
    <property type="entry name" value="Jelly Rolls"/>
    <property type="match status" value="1"/>
</dbReference>
<evidence type="ECO:0000313" key="1">
    <source>
        <dbReference type="EMBL" id="MFI7872614.1"/>
    </source>
</evidence>